<evidence type="ECO:0000313" key="3">
    <source>
        <dbReference type="Proteomes" id="UP001157418"/>
    </source>
</evidence>
<comment type="caution">
    <text evidence="2">The sequence shown here is derived from an EMBL/GenBank/DDBJ whole genome shotgun (WGS) entry which is preliminary data.</text>
</comment>
<keyword evidence="3" id="KW-1185">Reference proteome</keyword>
<dbReference type="InterPro" id="IPR004142">
    <property type="entry name" value="NDRG"/>
</dbReference>
<organism evidence="2 3">
    <name type="scientific">Lactuca virosa</name>
    <dbReference type="NCBI Taxonomy" id="75947"/>
    <lineage>
        <taxon>Eukaryota</taxon>
        <taxon>Viridiplantae</taxon>
        <taxon>Streptophyta</taxon>
        <taxon>Embryophyta</taxon>
        <taxon>Tracheophyta</taxon>
        <taxon>Spermatophyta</taxon>
        <taxon>Magnoliopsida</taxon>
        <taxon>eudicotyledons</taxon>
        <taxon>Gunneridae</taxon>
        <taxon>Pentapetalae</taxon>
        <taxon>asterids</taxon>
        <taxon>campanulids</taxon>
        <taxon>Asterales</taxon>
        <taxon>Asteraceae</taxon>
        <taxon>Cichorioideae</taxon>
        <taxon>Cichorieae</taxon>
        <taxon>Lactucinae</taxon>
        <taxon>Lactuca</taxon>
    </lineage>
</organism>
<proteinExistence type="inferred from homology"/>
<reference evidence="2 3" key="1">
    <citation type="submission" date="2022-01" db="EMBL/GenBank/DDBJ databases">
        <authorList>
            <person name="Xiong W."/>
            <person name="Schranz E."/>
        </authorList>
    </citation>
    <scope>NUCLEOTIDE SEQUENCE [LARGE SCALE GENOMIC DNA]</scope>
</reference>
<protein>
    <submittedName>
        <fullName evidence="2">Uncharacterized protein</fullName>
    </submittedName>
</protein>
<dbReference type="InterPro" id="IPR029058">
    <property type="entry name" value="AB_hydrolase_fold"/>
</dbReference>
<dbReference type="Gene3D" id="3.40.50.1820">
    <property type="entry name" value="alpha/beta hydrolase"/>
    <property type="match status" value="1"/>
</dbReference>
<name>A0AAU9P3Q7_9ASTR</name>
<evidence type="ECO:0000313" key="2">
    <source>
        <dbReference type="EMBL" id="CAH1444632.1"/>
    </source>
</evidence>
<dbReference type="AlphaFoldDB" id="A0AAU9P3Q7"/>
<comment type="similarity">
    <text evidence="1">Belongs to the NDRG family.</text>
</comment>
<dbReference type="Proteomes" id="UP001157418">
    <property type="component" value="Unassembled WGS sequence"/>
</dbReference>
<dbReference type="EMBL" id="CAKMRJ010005523">
    <property type="protein sequence ID" value="CAH1444632.1"/>
    <property type="molecule type" value="Genomic_DNA"/>
</dbReference>
<sequence>MEASLARRKEIFLRLPFEEHLVKTSSGFVSVAIYGDQEKPVLITYPDLALNQLLQLGAAAMSYNDPLLSVDDLADLVAEVLDYFGRGADIYMGVTIGAYVLTLFAIKYNTTCAWTHHCFSFMQNSFMDRMVV</sequence>
<dbReference type="PANTHER" id="PTHR11034">
    <property type="entry name" value="N-MYC DOWNSTREAM REGULATED"/>
    <property type="match status" value="1"/>
</dbReference>
<dbReference type="SUPFAM" id="SSF53474">
    <property type="entry name" value="alpha/beta-Hydrolases"/>
    <property type="match status" value="1"/>
</dbReference>
<evidence type="ECO:0000256" key="1">
    <source>
        <dbReference type="ARBA" id="ARBA00005598"/>
    </source>
</evidence>
<dbReference type="Pfam" id="PF03096">
    <property type="entry name" value="Ndr"/>
    <property type="match status" value="2"/>
</dbReference>
<accession>A0AAU9P3Q7</accession>
<gene>
    <name evidence="2" type="ORF">LVIROSA_LOCUS30449</name>
</gene>